<dbReference type="GO" id="GO:0006457">
    <property type="term" value="P:protein folding"/>
    <property type="evidence" value="ECO:0007669"/>
    <property type="project" value="InterPro"/>
</dbReference>
<organism evidence="3 4">
    <name type="scientific">Eleusine coracana subsp. coracana</name>
    <dbReference type="NCBI Taxonomy" id="191504"/>
    <lineage>
        <taxon>Eukaryota</taxon>
        <taxon>Viridiplantae</taxon>
        <taxon>Streptophyta</taxon>
        <taxon>Embryophyta</taxon>
        <taxon>Tracheophyta</taxon>
        <taxon>Spermatophyta</taxon>
        <taxon>Magnoliopsida</taxon>
        <taxon>Liliopsida</taxon>
        <taxon>Poales</taxon>
        <taxon>Poaceae</taxon>
        <taxon>PACMAD clade</taxon>
        <taxon>Chloridoideae</taxon>
        <taxon>Cynodonteae</taxon>
        <taxon>Eleusininae</taxon>
        <taxon>Eleusine</taxon>
    </lineage>
</organism>
<dbReference type="Pfam" id="PF00118">
    <property type="entry name" value="Cpn60_TCP1"/>
    <property type="match status" value="1"/>
</dbReference>
<dbReference type="InterPro" id="IPR002194">
    <property type="entry name" value="Chaperonin_TCP-1_CS"/>
</dbReference>
<protein>
    <submittedName>
        <fullName evidence="3">Uncharacterized protein</fullName>
    </submittedName>
</protein>
<dbReference type="GO" id="GO:0005524">
    <property type="term" value="F:ATP binding"/>
    <property type="evidence" value="ECO:0007669"/>
    <property type="project" value="InterPro"/>
</dbReference>
<proteinExistence type="inferred from homology"/>
<feature type="region of interest" description="Disordered" evidence="2">
    <location>
        <begin position="144"/>
        <end position="165"/>
    </location>
</feature>
<evidence type="ECO:0000256" key="2">
    <source>
        <dbReference type="SAM" id="MobiDB-lite"/>
    </source>
</evidence>
<dbReference type="EMBL" id="BQKI01000006">
    <property type="protein sequence ID" value="GJM95884.1"/>
    <property type="molecule type" value="Genomic_DNA"/>
</dbReference>
<dbReference type="SUPFAM" id="SSF48592">
    <property type="entry name" value="GroEL equatorial domain-like"/>
    <property type="match status" value="1"/>
</dbReference>
<keyword evidence="4" id="KW-1185">Reference proteome</keyword>
<dbReference type="InterPro" id="IPR002423">
    <property type="entry name" value="Cpn60/GroEL/TCP-1"/>
</dbReference>
<evidence type="ECO:0000313" key="3">
    <source>
        <dbReference type="EMBL" id="GJM95884.1"/>
    </source>
</evidence>
<reference evidence="3" key="1">
    <citation type="journal article" date="2018" name="DNA Res.">
        <title>Multiple hybrid de novo genome assembly of finger millet, an orphan allotetraploid crop.</title>
        <authorList>
            <person name="Hatakeyama M."/>
            <person name="Aluri S."/>
            <person name="Balachadran M.T."/>
            <person name="Sivarajan S.R."/>
            <person name="Patrignani A."/>
            <person name="Gruter S."/>
            <person name="Poveda L."/>
            <person name="Shimizu-Inatsugi R."/>
            <person name="Baeten J."/>
            <person name="Francoijs K.J."/>
            <person name="Nataraja K.N."/>
            <person name="Reddy Y.A.N."/>
            <person name="Phadnis S."/>
            <person name="Ravikumar R.L."/>
            <person name="Schlapbach R."/>
            <person name="Sreeman S.M."/>
            <person name="Shimizu K.K."/>
        </authorList>
    </citation>
    <scope>NUCLEOTIDE SEQUENCE</scope>
</reference>
<evidence type="ECO:0000256" key="1">
    <source>
        <dbReference type="ARBA" id="ARBA00008020"/>
    </source>
</evidence>
<feature type="compositionally biased region" description="Low complexity" evidence="2">
    <location>
        <begin position="150"/>
        <end position="162"/>
    </location>
</feature>
<dbReference type="InterPro" id="IPR027413">
    <property type="entry name" value="GROEL-like_equatorial_sf"/>
</dbReference>
<dbReference type="GO" id="GO:0051082">
    <property type="term" value="F:unfolded protein binding"/>
    <property type="evidence" value="ECO:0007669"/>
    <property type="project" value="InterPro"/>
</dbReference>
<gene>
    <name evidence="3" type="primary">ga12669</name>
    <name evidence="3" type="ORF">PR202_ga12669</name>
</gene>
<dbReference type="PROSITE" id="PS00750">
    <property type="entry name" value="TCP1_1"/>
    <property type="match status" value="1"/>
</dbReference>
<evidence type="ECO:0000313" key="4">
    <source>
        <dbReference type="Proteomes" id="UP001054889"/>
    </source>
</evidence>
<reference evidence="3" key="2">
    <citation type="submission" date="2021-12" db="EMBL/GenBank/DDBJ databases">
        <title>Resequencing data analysis of finger millet.</title>
        <authorList>
            <person name="Hatakeyama M."/>
            <person name="Aluri S."/>
            <person name="Balachadran M.T."/>
            <person name="Sivarajan S.R."/>
            <person name="Poveda L."/>
            <person name="Shimizu-Inatsugi R."/>
            <person name="Schlapbach R."/>
            <person name="Sreeman S.M."/>
            <person name="Shimizu K.K."/>
        </authorList>
    </citation>
    <scope>NUCLEOTIDE SEQUENCE</scope>
</reference>
<comment type="similarity">
    <text evidence="1">Belongs to the TCP-1 chaperonin family.</text>
</comment>
<sequence>MGSGTTSFYGYPPSPLRNNKPSRIFYIFDMLLNDDGDIRSCPTESSNHVPYSSPVYNLSTAPEAPCDIFEFVWHNRMKMPSYGILSMLKEDHRHLSGQYEVVLQNIEAGRDLSAITRTSLGPNGMNKMVINHLDKIVVTNDAVTDPPYHGDSSVPGSPSGGDTRCGAPIVQYMTENNCNKNIGGEAEFT</sequence>
<dbReference type="Gene3D" id="1.10.560.10">
    <property type="entry name" value="GroEL-like equatorial domain"/>
    <property type="match status" value="1"/>
</dbReference>
<dbReference type="AlphaFoldDB" id="A0AAV5CCQ5"/>
<dbReference type="GO" id="GO:0016887">
    <property type="term" value="F:ATP hydrolysis activity"/>
    <property type="evidence" value="ECO:0007669"/>
    <property type="project" value="InterPro"/>
</dbReference>
<comment type="caution">
    <text evidence="3">The sequence shown here is derived from an EMBL/GenBank/DDBJ whole genome shotgun (WGS) entry which is preliminary data.</text>
</comment>
<dbReference type="Proteomes" id="UP001054889">
    <property type="component" value="Unassembled WGS sequence"/>
</dbReference>
<name>A0AAV5CCQ5_ELECO</name>
<accession>A0AAV5CCQ5</accession>